<evidence type="ECO:0000256" key="10">
    <source>
        <dbReference type="RuleBase" id="RU003983"/>
    </source>
</evidence>
<evidence type="ECO:0000259" key="13">
    <source>
        <dbReference type="Pfam" id="PF01435"/>
    </source>
</evidence>
<keyword evidence="3 12" id="KW-0812">Transmembrane</keyword>
<sequence length="356" mass="39370">MLIFESQREARGQTRQLLLVFALTVLLLVLAVNAALALAWGLTWSFWFPGAGFPRHFFAVNTAVVLLFVLGGWWVETSRLASGGGQRLAEQMGARPVQPSGDFDERRFCNIVDEMAISSGLKRPTAMVVARDQGINAFATGWDEDDAVVAVTRGALEFLTREELQGLVAHEFSHIREGDTRLNMRLIGMVFGLEMLYRMGQHLFEPDERGRRMAAALLGLAIMAAGWLGWVAGHALQAAVSRQREYLADARAVQWTRSRDGLGGVLRKAMSERQADFEPRQVGSTVQHMLLVGNEVGQVAHWLDSHPTLEQRIRRIYGRPMGALLLERDRTLDATTPAQNPTTGSSGPQAPGWTLI</sequence>
<feature type="compositionally biased region" description="Polar residues" evidence="11">
    <location>
        <begin position="334"/>
        <end position="348"/>
    </location>
</feature>
<evidence type="ECO:0000256" key="6">
    <source>
        <dbReference type="ARBA" id="ARBA00022833"/>
    </source>
</evidence>
<dbReference type="InterPro" id="IPR050083">
    <property type="entry name" value="HtpX_protease"/>
</dbReference>
<keyword evidence="2 10" id="KW-0645">Protease</keyword>
<evidence type="ECO:0000256" key="5">
    <source>
        <dbReference type="ARBA" id="ARBA00022801"/>
    </source>
</evidence>
<keyword evidence="9 12" id="KW-0472">Membrane</keyword>
<evidence type="ECO:0000256" key="12">
    <source>
        <dbReference type="SAM" id="Phobius"/>
    </source>
</evidence>
<keyword evidence="15" id="KW-1185">Reference proteome</keyword>
<keyword evidence="4" id="KW-0479">Metal-binding</keyword>
<protein>
    <submittedName>
        <fullName evidence="14">M48 family metalloprotease</fullName>
    </submittedName>
</protein>
<dbReference type="AlphaFoldDB" id="A0A7Y8KVW4"/>
<reference evidence="14 15" key="1">
    <citation type="submission" date="2019-09" db="EMBL/GenBank/DDBJ databases">
        <title>Hydrogenophaga aromatica sp. nov., isolated from a para-xylene-degrading enrichment culture.</title>
        <authorList>
            <person name="Tancsics A."/>
            <person name="Banerjee S."/>
        </authorList>
    </citation>
    <scope>NUCLEOTIDE SEQUENCE [LARGE SCALE GENOMIC DNA]</scope>
    <source>
        <strain evidence="14 15">D2P1</strain>
    </source>
</reference>
<dbReference type="EMBL" id="VYGV01000001">
    <property type="protein sequence ID" value="NWF43902.1"/>
    <property type="molecule type" value="Genomic_DNA"/>
</dbReference>
<dbReference type="PANTHER" id="PTHR43221:SF2">
    <property type="entry name" value="PROTEASE HTPX HOMOLOG"/>
    <property type="match status" value="1"/>
</dbReference>
<name>A0A7Y8KVW4_9BURK</name>
<accession>A0A7Y8KVW4</accession>
<evidence type="ECO:0000313" key="14">
    <source>
        <dbReference type="EMBL" id="NWF43902.1"/>
    </source>
</evidence>
<evidence type="ECO:0000313" key="15">
    <source>
        <dbReference type="Proteomes" id="UP000545507"/>
    </source>
</evidence>
<evidence type="ECO:0000256" key="9">
    <source>
        <dbReference type="ARBA" id="ARBA00023136"/>
    </source>
</evidence>
<keyword evidence="1" id="KW-1003">Cell membrane</keyword>
<keyword evidence="5 10" id="KW-0378">Hydrolase</keyword>
<keyword evidence="7 12" id="KW-1133">Transmembrane helix</keyword>
<dbReference type="RefSeq" id="WP_177132483.1">
    <property type="nucleotide sequence ID" value="NZ_VYGV01000001.1"/>
</dbReference>
<evidence type="ECO:0000256" key="3">
    <source>
        <dbReference type="ARBA" id="ARBA00022692"/>
    </source>
</evidence>
<comment type="cofactor">
    <cofactor evidence="10">
        <name>Zn(2+)</name>
        <dbReference type="ChEBI" id="CHEBI:29105"/>
    </cofactor>
    <text evidence="10">Binds 1 zinc ion per subunit.</text>
</comment>
<keyword evidence="8 10" id="KW-0482">Metalloprotease</keyword>
<feature type="transmembrane region" description="Helical" evidence="12">
    <location>
        <begin position="182"/>
        <end position="200"/>
    </location>
</feature>
<evidence type="ECO:0000256" key="1">
    <source>
        <dbReference type="ARBA" id="ARBA00022475"/>
    </source>
</evidence>
<dbReference type="Gene3D" id="3.30.2010.10">
    <property type="entry name" value="Metalloproteases ('zincins'), catalytic domain"/>
    <property type="match status" value="1"/>
</dbReference>
<feature type="region of interest" description="Disordered" evidence="11">
    <location>
        <begin position="334"/>
        <end position="356"/>
    </location>
</feature>
<comment type="similarity">
    <text evidence="10">Belongs to the peptidase M48 family.</text>
</comment>
<dbReference type="GO" id="GO:0006508">
    <property type="term" value="P:proteolysis"/>
    <property type="evidence" value="ECO:0007669"/>
    <property type="project" value="UniProtKB-KW"/>
</dbReference>
<dbReference type="GO" id="GO:0046872">
    <property type="term" value="F:metal ion binding"/>
    <property type="evidence" value="ECO:0007669"/>
    <property type="project" value="UniProtKB-KW"/>
</dbReference>
<dbReference type="Proteomes" id="UP000545507">
    <property type="component" value="Unassembled WGS sequence"/>
</dbReference>
<organism evidence="14 15">
    <name type="scientific">Hydrogenophaga aromaticivorans</name>
    <dbReference type="NCBI Taxonomy" id="2610898"/>
    <lineage>
        <taxon>Bacteria</taxon>
        <taxon>Pseudomonadati</taxon>
        <taxon>Pseudomonadota</taxon>
        <taxon>Betaproteobacteria</taxon>
        <taxon>Burkholderiales</taxon>
        <taxon>Comamonadaceae</taxon>
        <taxon>Hydrogenophaga</taxon>
    </lineage>
</organism>
<feature type="transmembrane region" description="Helical" evidence="12">
    <location>
        <begin position="55"/>
        <end position="75"/>
    </location>
</feature>
<dbReference type="Pfam" id="PF01435">
    <property type="entry name" value="Peptidase_M48"/>
    <property type="match status" value="1"/>
</dbReference>
<dbReference type="InterPro" id="IPR001915">
    <property type="entry name" value="Peptidase_M48"/>
</dbReference>
<feature type="transmembrane region" description="Helical" evidence="12">
    <location>
        <begin position="212"/>
        <end position="236"/>
    </location>
</feature>
<proteinExistence type="inferred from homology"/>
<evidence type="ECO:0000256" key="2">
    <source>
        <dbReference type="ARBA" id="ARBA00022670"/>
    </source>
</evidence>
<dbReference type="PANTHER" id="PTHR43221">
    <property type="entry name" value="PROTEASE HTPX"/>
    <property type="match status" value="1"/>
</dbReference>
<feature type="domain" description="Peptidase M48" evidence="13">
    <location>
        <begin position="107"/>
        <end position="317"/>
    </location>
</feature>
<evidence type="ECO:0000256" key="8">
    <source>
        <dbReference type="ARBA" id="ARBA00023049"/>
    </source>
</evidence>
<evidence type="ECO:0000256" key="4">
    <source>
        <dbReference type="ARBA" id="ARBA00022723"/>
    </source>
</evidence>
<dbReference type="GO" id="GO:0004222">
    <property type="term" value="F:metalloendopeptidase activity"/>
    <property type="evidence" value="ECO:0007669"/>
    <property type="project" value="InterPro"/>
</dbReference>
<evidence type="ECO:0000256" key="7">
    <source>
        <dbReference type="ARBA" id="ARBA00022989"/>
    </source>
</evidence>
<keyword evidence="6 10" id="KW-0862">Zinc</keyword>
<gene>
    <name evidence="14" type="ORF">F3K02_01345</name>
</gene>
<comment type="caution">
    <text evidence="14">The sequence shown here is derived from an EMBL/GenBank/DDBJ whole genome shotgun (WGS) entry which is preliminary data.</text>
</comment>
<evidence type="ECO:0000256" key="11">
    <source>
        <dbReference type="SAM" id="MobiDB-lite"/>
    </source>
</evidence>